<dbReference type="AlphaFoldDB" id="A0A433DA64"/>
<feature type="region of interest" description="Disordered" evidence="1">
    <location>
        <begin position="81"/>
        <end position="101"/>
    </location>
</feature>
<evidence type="ECO:0000256" key="1">
    <source>
        <dbReference type="SAM" id="MobiDB-lite"/>
    </source>
</evidence>
<name>A0A433DA64_9FUNG</name>
<keyword evidence="3" id="KW-1185">Reference proteome</keyword>
<sequence length="300" mass="33172">MPSMAEFMQSNGMDHKGFKSLGSVKALVAGNAAADGPLKRAAAPAGKIEETRRRIYEILLTFLQDDNDLNQLDAWNQRSVKRKPNADAAPNADQALSQPNQGELRHWNLELVRANRVESVSRQSRIPTPVRRAPMTNTPAEDHLHGLGDKNGKHANTELQQHSPKVARTKHRKITARPPQKPWVIGANAKDAVQIGPLCPCAVHRAAAKVATSLTTVSSKKTKKRKVPLDPRRSCENLVINTTSTGCTDVVDYCDMETAAHRRRYRLCQREFEADRDRVTSFGSKPTDWGFSSNLTSAAI</sequence>
<evidence type="ECO:0000313" key="2">
    <source>
        <dbReference type="EMBL" id="RUP47757.1"/>
    </source>
</evidence>
<organism evidence="2 3">
    <name type="scientific">Jimgerdemannia flammicorona</name>
    <dbReference type="NCBI Taxonomy" id="994334"/>
    <lineage>
        <taxon>Eukaryota</taxon>
        <taxon>Fungi</taxon>
        <taxon>Fungi incertae sedis</taxon>
        <taxon>Mucoromycota</taxon>
        <taxon>Mucoromycotina</taxon>
        <taxon>Endogonomycetes</taxon>
        <taxon>Endogonales</taxon>
        <taxon>Endogonaceae</taxon>
        <taxon>Jimgerdemannia</taxon>
    </lineage>
</organism>
<accession>A0A433DA64</accession>
<proteinExistence type="predicted"/>
<comment type="caution">
    <text evidence="2">The sequence shown here is derived from an EMBL/GenBank/DDBJ whole genome shotgun (WGS) entry which is preliminary data.</text>
</comment>
<dbReference type="Proteomes" id="UP000268093">
    <property type="component" value="Unassembled WGS sequence"/>
</dbReference>
<gene>
    <name evidence="2" type="ORF">BC936DRAFT_145367</name>
</gene>
<dbReference type="EMBL" id="RBNI01004121">
    <property type="protein sequence ID" value="RUP47757.1"/>
    <property type="molecule type" value="Genomic_DNA"/>
</dbReference>
<protein>
    <submittedName>
        <fullName evidence="2">Uncharacterized protein</fullName>
    </submittedName>
</protein>
<reference evidence="2 3" key="1">
    <citation type="journal article" date="2018" name="New Phytol.">
        <title>Phylogenomics of Endogonaceae and evolution of mycorrhizas within Mucoromycota.</title>
        <authorList>
            <person name="Chang Y."/>
            <person name="Desiro A."/>
            <person name="Na H."/>
            <person name="Sandor L."/>
            <person name="Lipzen A."/>
            <person name="Clum A."/>
            <person name="Barry K."/>
            <person name="Grigoriev I.V."/>
            <person name="Martin F.M."/>
            <person name="Stajich J.E."/>
            <person name="Smith M.E."/>
            <person name="Bonito G."/>
            <person name="Spatafora J.W."/>
        </authorList>
    </citation>
    <scope>NUCLEOTIDE SEQUENCE [LARGE SCALE GENOMIC DNA]</scope>
    <source>
        <strain evidence="2 3">GMNB39</strain>
    </source>
</reference>
<evidence type="ECO:0000313" key="3">
    <source>
        <dbReference type="Proteomes" id="UP000268093"/>
    </source>
</evidence>